<dbReference type="InterPro" id="IPR045175">
    <property type="entry name" value="M28_fam"/>
</dbReference>
<protein>
    <submittedName>
        <fullName evidence="2">Zn-dependent M28 family amino/carboxypeptidase</fullName>
    </submittedName>
</protein>
<dbReference type="GO" id="GO:0004180">
    <property type="term" value="F:carboxypeptidase activity"/>
    <property type="evidence" value="ECO:0007669"/>
    <property type="project" value="UniProtKB-KW"/>
</dbReference>
<dbReference type="GO" id="GO:0006508">
    <property type="term" value="P:proteolysis"/>
    <property type="evidence" value="ECO:0007669"/>
    <property type="project" value="InterPro"/>
</dbReference>
<accession>A0A841SIQ9</accession>
<keyword evidence="2" id="KW-0121">Carboxypeptidase</keyword>
<evidence type="ECO:0000313" key="2">
    <source>
        <dbReference type="EMBL" id="MBB6567956.1"/>
    </source>
</evidence>
<keyword evidence="2" id="KW-0645">Protease</keyword>
<proteinExistence type="predicted"/>
<dbReference type="SUPFAM" id="SSF53187">
    <property type="entry name" value="Zn-dependent exopeptidases"/>
    <property type="match status" value="1"/>
</dbReference>
<evidence type="ECO:0000259" key="1">
    <source>
        <dbReference type="Pfam" id="PF04389"/>
    </source>
</evidence>
<dbReference type="Pfam" id="PF04389">
    <property type="entry name" value="Peptidase_M28"/>
    <property type="match status" value="1"/>
</dbReference>
<dbReference type="AlphaFoldDB" id="A0A841SIQ9"/>
<name>A0A841SIQ9_9ACTN</name>
<feature type="domain" description="Peptidase M28" evidence="1">
    <location>
        <begin position="74"/>
        <end position="270"/>
    </location>
</feature>
<keyword evidence="2" id="KW-0378">Hydrolase</keyword>
<dbReference type="EMBL" id="JACHKF010000001">
    <property type="protein sequence ID" value="MBB6567956.1"/>
    <property type="molecule type" value="Genomic_DNA"/>
</dbReference>
<comment type="caution">
    <text evidence="2">The sequence shown here is derived from an EMBL/GenBank/DDBJ whole genome shotgun (WGS) entry which is preliminary data.</text>
</comment>
<reference evidence="2 3" key="1">
    <citation type="submission" date="2020-08" db="EMBL/GenBank/DDBJ databases">
        <title>Sequencing the genomes of 1000 actinobacteria strains.</title>
        <authorList>
            <person name="Klenk H.-P."/>
        </authorList>
    </citation>
    <scope>NUCLEOTIDE SEQUENCE [LARGE SCALE GENOMIC DNA]</scope>
    <source>
        <strain evidence="2 3">DSM 15626</strain>
    </source>
</reference>
<dbReference type="InterPro" id="IPR007484">
    <property type="entry name" value="Peptidase_M28"/>
</dbReference>
<dbReference type="Proteomes" id="UP000553957">
    <property type="component" value="Unassembled WGS sequence"/>
</dbReference>
<dbReference type="PANTHER" id="PTHR12147:SF26">
    <property type="entry name" value="PEPTIDASE M28 DOMAIN-CONTAINING PROTEIN"/>
    <property type="match status" value="1"/>
</dbReference>
<evidence type="ECO:0000313" key="3">
    <source>
        <dbReference type="Proteomes" id="UP000553957"/>
    </source>
</evidence>
<dbReference type="PANTHER" id="PTHR12147">
    <property type="entry name" value="METALLOPEPTIDASE M28 FAMILY MEMBER"/>
    <property type="match status" value="1"/>
</dbReference>
<gene>
    <name evidence="2" type="ORF">HNR71_003593</name>
</gene>
<dbReference type="Gene3D" id="3.40.630.10">
    <property type="entry name" value="Zn peptidases"/>
    <property type="match status" value="1"/>
</dbReference>
<sequence>MTGMVGRREDAGVVERVDVAAFREEVEWLAGLPTRHSTSAAYGTAVDRVAARMVAMGYQTRRQQISVGAKSSQNVIGERAGADDGVVLVTAHLDSVNHVGGPAGAAPGADDNASGAAGVLELGRVLASGSWRHGVRLILFGGEEQGLFGSKQYVAALPPAERNRIRAVLNLDMIATRNTTTPTVLLEGAALSQSLITTLANAAATYTGLTVETSLHPFASDHVPFLNAGIPAVLTIEGGDSANANIHTANDTLNHLDWAYAADILRMNAAALATWLEPIPRPRPAGPIVSWGPGRIDIFTTG</sequence>
<dbReference type="GO" id="GO:0008235">
    <property type="term" value="F:metalloexopeptidase activity"/>
    <property type="evidence" value="ECO:0007669"/>
    <property type="project" value="InterPro"/>
</dbReference>
<organism evidence="2 3">
    <name type="scientific">Kribbella sandramycini</name>
    <dbReference type="NCBI Taxonomy" id="60450"/>
    <lineage>
        <taxon>Bacteria</taxon>
        <taxon>Bacillati</taxon>
        <taxon>Actinomycetota</taxon>
        <taxon>Actinomycetes</taxon>
        <taxon>Propionibacteriales</taxon>
        <taxon>Kribbellaceae</taxon>
        <taxon>Kribbella</taxon>
    </lineage>
</organism>